<comment type="caution">
    <text evidence="1">The sequence shown here is derived from an EMBL/GenBank/DDBJ whole genome shotgun (WGS) entry which is preliminary data.</text>
</comment>
<gene>
    <name evidence="1" type="ORF">HKK74_23115</name>
</gene>
<dbReference type="InterPro" id="IPR009959">
    <property type="entry name" value="Cyclase_SnoaL-like"/>
</dbReference>
<dbReference type="Pfam" id="PF07366">
    <property type="entry name" value="SnoaL"/>
    <property type="match status" value="1"/>
</dbReference>
<evidence type="ECO:0000313" key="2">
    <source>
        <dbReference type="Proteomes" id="UP000805614"/>
    </source>
</evidence>
<keyword evidence="2" id="KW-1185">Reference proteome</keyword>
<dbReference type="EMBL" id="JABVEC010000018">
    <property type="protein sequence ID" value="MBC6468364.1"/>
    <property type="molecule type" value="Genomic_DNA"/>
</dbReference>
<dbReference type="InterPro" id="IPR032710">
    <property type="entry name" value="NTF2-like_dom_sf"/>
</dbReference>
<reference evidence="1 2" key="1">
    <citation type="submission" date="2020-06" db="EMBL/GenBank/DDBJ databases">
        <title>Actinomadura xiongansis sp. nov., isolated from soil of Baiyangdian.</title>
        <authorList>
            <person name="Zhang X."/>
        </authorList>
    </citation>
    <scope>NUCLEOTIDE SEQUENCE [LARGE SCALE GENOMIC DNA]</scope>
    <source>
        <strain evidence="1 2">HBUM206468</strain>
    </source>
</reference>
<organism evidence="1 2">
    <name type="scientific">Actinomadura alba</name>
    <dbReference type="NCBI Taxonomy" id="406431"/>
    <lineage>
        <taxon>Bacteria</taxon>
        <taxon>Bacillati</taxon>
        <taxon>Actinomycetota</taxon>
        <taxon>Actinomycetes</taxon>
        <taxon>Streptosporangiales</taxon>
        <taxon>Thermomonosporaceae</taxon>
        <taxon>Actinomadura</taxon>
    </lineage>
</organism>
<dbReference type="RefSeq" id="WP_187245371.1">
    <property type="nucleotide sequence ID" value="NZ_BAAAOK010000015.1"/>
</dbReference>
<name>A0ABR7LU38_9ACTN</name>
<dbReference type="SUPFAM" id="SSF54427">
    <property type="entry name" value="NTF2-like"/>
    <property type="match status" value="1"/>
</dbReference>
<dbReference type="Proteomes" id="UP000805614">
    <property type="component" value="Unassembled WGS sequence"/>
</dbReference>
<evidence type="ECO:0000313" key="1">
    <source>
        <dbReference type="EMBL" id="MBC6468364.1"/>
    </source>
</evidence>
<accession>A0ABR7LU38</accession>
<sequence length="137" mass="15077">MASGERVSPEERNKALARRWLDEGWCRGELDLAYQIFASGFVMRGRRVGPEGPRQSARLIRAAFGELSVEVGLQVAQGDQVATHYTARGRHVAEYRGIPPTGRSAVASGIQIWTVRGGLVVADLNVFDEWGLVSQLR</sequence>
<protein>
    <submittedName>
        <fullName evidence="1">Ester cyclase</fullName>
    </submittedName>
</protein>
<proteinExistence type="predicted"/>
<dbReference type="Gene3D" id="3.10.450.50">
    <property type="match status" value="1"/>
</dbReference>